<evidence type="ECO:0000313" key="9">
    <source>
        <dbReference type="EMBL" id="OEK04751.1"/>
    </source>
</evidence>
<feature type="transmembrane region" description="Helical" evidence="6">
    <location>
        <begin position="385"/>
        <end position="409"/>
    </location>
</feature>
<evidence type="ECO:0000256" key="6">
    <source>
        <dbReference type="SAM" id="Phobius"/>
    </source>
</evidence>
<sequence length="810" mass="90275">MLRSYFKTAFRNLIKHKGYSFINISGLALGIASCLLIMLYVKDELTFDKFHENGENIYRVRSSNQVSDGNFIEFVRLPTGPTAKEELPSVINQSRYTKSAFDIRIGDQVQNQGKVFYAEPEFVEMFTFPSIYGDARAVLKSDSQIALIERAAERIFGDEMAIGKYVDLNIKGEWKTFSVGAVLENPPSNSSIDFEVLVPFQTYLTANDRQSNSIDDWFKLSLTFQTFIQVLPSTDITSLTEEMNAMAKRKMVRMPDYAPEFNLQPIADIHFSKNYAVNHQAGMRKSGNEVYSKILTGIALLILILACINFTNLSLARSLPRAKEIGLRKVIGAKKRQLITQFLGEAFLMSTAAFLLGILIAELALPAFELAAEKEFSISVLSSPIYVLVSFVVVTITAFVAGSYPALVISRFKTVAALKGNYDGISSRGGLQKVLIVFQFAVAGVLIIGVLTMNKQINFLVNMDRGYDDTNLLSISMGDIAKSSVSDTTRNKGQALLDLMRNDLIQVPSVKQVSGARYGYTMLGLKEKDKKSGESKTIQAHHKIIDADYFKTMEVTLLAGRNFVASDRFSDKKGIIINARYAEYLNLKDSVNGRFNLANARDDIIGIVNNFNLISVTNEIVPTYFSLDKSDRIRELLVKFEPGTLSATLAALEETWTKFNPNNPFDFTLVEESNDSQFAEQKRWQSIILTASLIAICISCLGLFGLAFMSTQRRTKEIGVRKVFGAPVPNIVYILSRGFSALVIISLLIATPVAYYAGGDWLSTFPYRIEMTWDLFLVAGLIQLVIAFLTVSYHAIKTAISDPVKALRYE</sequence>
<dbReference type="AlphaFoldDB" id="A0A1E5T057"/>
<dbReference type="InterPro" id="IPR050250">
    <property type="entry name" value="Macrolide_Exporter_MacB"/>
</dbReference>
<dbReference type="InterPro" id="IPR003838">
    <property type="entry name" value="ABC3_permease_C"/>
</dbReference>
<dbReference type="PROSITE" id="PS51257">
    <property type="entry name" value="PROKAR_LIPOPROTEIN"/>
    <property type="match status" value="1"/>
</dbReference>
<feature type="transmembrane region" description="Helical" evidence="6">
    <location>
        <begin position="687"/>
        <end position="710"/>
    </location>
</feature>
<keyword evidence="2" id="KW-1003">Cell membrane</keyword>
<dbReference type="OrthoDB" id="5933722at2"/>
<evidence type="ECO:0008006" key="11">
    <source>
        <dbReference type="Google" id="ProtNLM"/>
    </source>
</evidence>
<dbReference type="STRING" id="1563681.BFP71_15000"/>
<dbReference type="GO" id="GO:0005886">
    <property type="term" value="C:plasma membrane"/>
    <property type="evidence" value="ECO:0007669"/>
    <property type="project" value="UniProtKB-SubCell"/>
</dbReference>
<proteinExistence type="predicted"/>
<evidence type="ECO:0000259" key="7">
    <source>
        <dbReference type="Pfam" id="PF02687"/>
    </source>
</evidence>
<comment type="caution">
    <text evidence="9">The sequence shown here is derived from an EMBL/GenBank/DDBJ whole genome shotgun (WGS) entry which is preliminary data.</text>
</comment>
<evidence type="ECO:0000313" key="10">
    <source>
        <dbReference type="Proteomes" id="UP000095552"/>
    </source>
</evidence>
<dbReference type="GO" id="GO:0022857">
    <property type="term" value="F:transmembrane transporter activity"/>
    <property type="evidence" value="ECO:0007669"/>
    <property type="project" value="TreeGrafter"/>
</dbReference>
<organism evidence="9 10">
    <name type="scientific">Roseivirga misakiensis</name>
    <dbReference type="NCBI Taxonomy" id="1563681"/>
    <lineage>
        <taxon>Bacteria</taxon>
        <taxon>Pseudomonadati</taxon>
        <taxon>Bacteroidota</taxon>
        <taxon>Cytophagia</taxon>
        <taxon>Cytophagales</taxon>
        <taxon>Roseivirgaceae</taxon>
        <taxon>Roseivirga</taxon>
    </lineage>
</organism>
<keyword evidence="4 6" id="KW-1133">Transmembrane helix</keyword>
<feature type="domain" description="MacB-like periplasmic core" evidence="8">
    <location>
        <begin position="20"/>
        <end position="245"/>
    </location>
</feature>
<keyword evidence="3 6" id="KW-0812">Transmembrane</keyword>
<feature type="domain" description="ABC3 transporter permease C-terminal" evidence="7">
    <location>
        <begin position="298"/>
        <end position="411"/>
    </location>
</feature>
<dbReference type="PANTHER" id="PTHR30572">
    <property type="entry name" value="MEMBRANE COMPONENT OF TRANSPORTER-RELATED"/>
    <property type="match status" value="1"/>
</dbReference>
<feature type="transmembrane region" description="Helical" evidence="6">
    <location>
        <begin position="731"/>
        <end position="755"/>
    </location>
</feature>
<gene>
    <name evidence="9" type="ORF">BFP71_15000</name>
</gene>
<evidence type="ECO:0000259" key="8">
    <source>
        <dbReference type="Pfam" id="PF12704"/>
    </source>
</evidence>
<reference evidence="9 10" key="1">
    <citation type="submission" date="2016-08" db="EMBL/GenBank/DDBJ databases">
        <title>Draft genome of Fabibacter sp. strain SK-8.</title>
        <authorList>
            <person name="Wong S.-K."/>
            <person name="Hamasaki K."/>
            <person name="Yoshizawa S."/>
        </authorList>
    </citation>
    <scope>NUCLEOTIDE SEQUENCE [LARGE SCALE GENOMIC DNA]</scope>
    <source>
        <strain evidence="9 10">SK-8</strain>
    </source>
</reference>
<name>A0A1E5T057_9BACT</name>
<feature type="transmembrane region" description="Helical" evidence="6">
    <location>
        <begin position="338"/>
        <end position="365"/>
    </location>
</feature>
<feature type="transmembrane region" description="Helical" evidence="6">
    <location>
        <begin position="21"/>
        <end position="41"/>
    </location>
</feature>
<feature type="domain" description="MacB-like periplasmic core" evidence="8">
    <location>
        <begin position="442"/>
        <end position="650"/>
    </location>
</feature>
<evidence type="ECO:0000256" key="2">
    <source>
        <dbReference type="ARBA" id="ARBA00022475"/>
    </source>
</evidence>
<dbReference type="Proteomes" id="UP000095552">
    <property type="component" value="Unassembled WGS sequence"/>
</dbReference>
<evidence type="ECO:0000256" key="4">
    <source>
        <dbReference type="ARBA" id="ARBA00022989"/>
    </source>
</evidence>
<accession>A0A1E5T057</accession>
<feature type="transmembrane region" description="Helical" evidence="6">
    <location>
        <begin position="775"/>
        <end position="796"/>
    </location>
</feature>
<dbReference type="Pfam" id="PF12704">
    <property type="entry name" value="MacB_PCD"/>
    <property type="match status" value="2"/>
</dbReference>
<protein>
    <recommendedName>
        <fullName evidence="11">ABC transporter permease</fullName>
    </recommendedName>
</protein>
<keyword evidence="5 6" id="KW-0472">Membrane</keyword>
<feature type="transmembrane region" description="Helical" evidence="6">
    <location>
        <begin position="294"/>
        <end position="317"/>
    </location>
</feature>
<evidence type="ECO:0000256" key="1">
    <source>
        <dbReference type="ARBA" id="ARBA00004651"/>
    </source>
</evidence>
<dbReference type="InterPro" id="IPR025857">
    <property type="entry name" value="MacB_PCD"/>
</dbReference>
<feature type="domain" description="ABC3 transporter permease C-terminal" evidence="7">
    <location>
        <begin position="691"/>
        <end position="798"/>
    </location>
</feature>
<comment type="subcellular location">
    <subcellularLocation>
        <location evidence="1">Cell membrane</location>
        <topology evidence="1">Multi-pass membrane protein</topology>
    </subcellularLocation>
</comment>
<dbReference type="Pfam" id="PF02687">
    <property type="entry name" value="FtsX"/>
    <property type="match status" value="2"/>
</dbReference>
<dbReference type="RefSeq" id="WP_069836256.1">
    <property type="nucleotide sequence ID" value="NZ_MDGQ01000005.1"/>
</dbReference>
<feature type="transmembrane region" description="Helical" evidence="6">
    <location>
        <begin position="430"/>
        <end position="453"/>
    </location>
</feature>
<evidence type="ECO:0000256" key="3">
    <source>
        <dbReference type="ARBA" id="ARBA00022692"/>
    </source>
</evidence>
<evidence type="ECO:0000256" key="5">
    <source>
        <dbReference type="ARBA" id="ARBA00023136"/>
    </source>
</evidence>
<keyword evidence="10" id="KW-1185">Reference proteome</keyword>
<dbReference type="PANTHER" id="PTHR30572:SF18">
    <property type="entry name" value="ABC-TYPE MACROLIDE FAMILY EXPORT SYSTEM PERMEASE COMPONENT 2"/>
    <property type="match status" value="1"/>
</dbReference>
<dbReference type="EMBL" id="MDGQ01000005">
    <property type="protein sequence ID" value="OEK04751.1"/>
    <property type="molecule type" value="Genomic_DNA"/>
</dbReference>